<proteinExistence type="predicted"/>
<feature type="region of interest" description="Disordered" evidence="2">
    <location>
        <begin position="910"/>
        <end position="962"/>
    </location>
</feature>
<dbReference type="Proteomes" id="UP000612055">
    <property type="component" value="Unassembled WGS sequence"/>
</dbReference>
<feature type="coiled-coil region" evidence="1">
    <location>
        <begin position="637"/>
        <end position="664"/>
    </location>
</feature>
<dbReference type="EMBL" id="JAEHOE010000001">
    <property type="protein sequence ID" value="KAG2501793.1"/>
    <property type="molecule type" value="Genomic_DNA"/>
</dbReference>
<feature type="compositionally biased region" description="Low complexity" evidence="2">
    <location>
        <begin position="952"/>
        <end position="962"/>
    </location>
</feature>
<feature type="region of interest" description="Disordered" evidence="2">
    <location>
        <begin position="509"/>
        <end position="549"/>
    </location>
</feature>
<evidence type="ECO:0000313" key="4">
    <source>
        <dbReference type="Proteomes" id="UP000612055"/>
    </source>
</evidence>
<organism evidence="3 4">
    <name type="scientific">Edaphochlamys debaryana</name>
    <dbReference type="NCBI Taxonomy" id="47281"/>
    <lineage>
        <taxon>Eukaryota</taxon>
        <taxon>Viridiplantae</taxon>
        <taxon>Chlorophyta</taxon>
        <taxon>core chlorophytes</taxon>
        <taxon>Chlorophyceae</taxon>
        <taxon>CS clade</taxon>
        <taxon>Chlamydomonadales</taxon>
        <taxon>Chlamydomonadales incertae sedis</taxon>
        <taxon>Edaphochlamys</taxon>
    </lineage>
</organism>
<evidence type="ECO:0000313" key="3">
    <source>
        <dbReference type="EMBL" id="KAG2501793.1"/>
    </source>
</evidence>
<name>A0A836C724_9CHLO</name>
<feature type="coiled-coil region" evidence="1">
    <location>
        <begin position="421"/>
        <end position="484"/>
    </location>
</feature>
<keyword evidence="1" id="KW-0175">Coiled coil</keyword>
<feature type="region of interest" description="Disordered" evidence="2">
    <location>
        <begin position="753"/>
        <end position="825"/>
    </location>
</feature>
<keyword evidence="4" id="KW-1185">Reference proteome</keyword>
<dbReference type="OrthoDB" id="551553at2759"/>
<feature type="region of interest" description="Disordered" evidence="2">
    <location>
        <begin position="54"/>
        <end position="73"/>
    </location>
</feature>
<comment type="caution">
    <text evidence="3">The sequence shown here is derived from an EMBL/GenBank/DDBJ whole genome shotgun (WGS) entry which is preliminary data.</text>
</comment>
<gene>
    <name evidence="3" type="ORF">HYH03_000293</name>
</gene>
<sequence>MNVKEKIAVLGRPGSAHPGESHGAPSVDSSMTSGTKAERQAAALQLWNKWASDALGPMSADPTPEDLSRKSRRVQRLEHECAAIAAQAQRRLELSSALRSTPVVLGATAGATGPGAGAALQTGAFSREMQYAVRERRKAAAYAAVRADGEAEADTGGGNGGWGGGAAAPSSVGALGRAPSMKSRAMLDALIASRAAASSGGAGLGGAGIGGATTPRSASMRHRPHSAAPLRGGTASGGSPRSRPRSAFPGSSISGAAPVVPRHGSLGGGGPGGALSRNPSMAHRAAGLLSSPAAAVSMSGAAAGAAALSLSPGVVAVPEGEFMALRQEVDAVSQRLAATQAALEVQTDTEAQLREAVDMLRARLHASGLREVEAQRRLAQHSRLEPLFDRLGECFPFNSPEEVVARLEFLEDDKLGTFDQLLRTQEEVTKLQQRLAESQKATETVATQLTTENLKGSSRMQEQNEELRQELELMESLVNKLTARQAQLVALQTAVLQLWGRLSDDPAFAAAFGDGTGPGPGSPQRPRSPQSQSPARTRGGRGEAPTVPAAQIDLGDPLSMLHMIEEFVTAKSGPLAMQHFTDIQRVANHVWTKHFKHRNDIRGRVVPTIEQLSVMADKMADKVKHVQDRADRSHQSEKSLLADLKRMQLQKRALENELARRDELVKSIMGVPRSQRPPTARAELGRIMQREATSASLAPTSAAGGRSRAVSRAMSMASMFGREPSMFAARGGGGGGLGMAEQSTAAMSTYSTAPWRAGGAEPDSPAASTPTRDAAPGPPSMTHQAQAQAQFGPMSAASQTQQQLRRLRPGSAPSFANGGRRDPEDAARRAAARVRSRQGLYRAIAVAAQNPTVTSGGTLATVLSPGVASHVPQIVADTPTGAHWQSFSVCAVQQRAPSRLPAGGLFYDHGRKEEETEGGGTAAGSDAGPVSPSGGAAGGGGGGWESVPPSPGAVGPGSPHGVAAVMAGELEAPDARLPSARWAAPQRTAIEQAFLTRLERRTRVT</sequence>
<dbReference type="AlphaFoldDB" id="A0A836C724"/>
<feature type="compositionally biased region" description="Gly residues" evidence="2">
    <location>
        <begin position="200"/>
        <end position="211"/>
    </location>
</feature>
<feature type="compositionally biased region" description="Low complexity" evidence="2">
    <location>
        <begin position="923"/>
        <end position="934"/>
    </location>
</feature>
<reference evidence="3" key="1">
    <citation type="journal article" date="2020" name="bioRxiv">
        <title>Comparative genomics of Chlamydomonas.</title>
        <authorList>
            <person name="Craig R.J."/>
            <person name="Hasan A.R."/>
            <person name="Ness R.W."/>
            <person name="Keightley P.D."/>
        </authorList>
    </citation>
    <scope>NUCLEOTIDE SEQUENCE</scope>
    <source>
        <strain evidence="3">CCAP 11/70</strain>
    </source>
</reference>
<evidence type="ECO:0000256" key="2">
    <source>
        <dbReference type="SAM" id="MobiDB-lite"/>
    </source>
</evidence>
<protein>
    <submittedName>
        <fullName evidence="3">Uncharacterized protein</fullName>
    </submittedName>
</protein>
<feature type="compositionally biased region" description="Low complexity" evidence="2">
    <location>
        <begin position="522"/>
        <end position="534"/>
    </location>
</feature>
<feature type="compositionally biased region" description="Gly residues" evidence="2">
    <location>
        <begin position="935"/>
        <end position="944"/>
    </location>
</feature>
<feature type="compositionally biased region" description="Low complexity" evidence="2">
    <location>
        <begin position="231"/>
        <end position="252"/>
    </location>
</feature>
<feature type="region of interest" description="Disordered" evidence="2">
    <location>
        <begin position="1"/>
        <end position="39"/>
    </location>
</feature>
<evidence type="ECO:0000256" key="1">
    <source>
        <dbReference type="SAM" id="Coils"/>
    </source>
</evidence>
<feature type="region of interest" description="Disordered" evidence="2">
    <location>
        <begin position="199"/>
        <end position="279"/>
    </location>
</feature>
<accession>A0A836C724</accession>